<keyword evidence="3" id="KW-0285">Flavoprotein</keyword>
<dbReference type="Pfam" id="PF00441">
    <property type="entry name" value="Acyl-CoA_dh_1"/>
    <property type="match status" value="1"/>
</dbReference>
<dbReference type="SUPFAM" id="SSF56645">
    <property type="entry name" value="Acyl-CoA dehydrogenase NM domain-like"/>
    <property type="match status" value="1"/>
</dbReference>
<dbReference type="InterPro" id="IPR013786">
    <property type="entry name" value="AcylCoA_DH/ox_N"/>
</dbReference>
<evidence type="ECO:0000256" key="4">
    <source>
        <dbReference type="ARBA" id="ARBA00022827"/>
    </source>
</evidence>
<comment type="similarity">
    <text evidence="2">Belongs to the acyl-CoA dehydrogenase family.</text>
</comment>
<proteinExistence type="inferred from homology"/>
<evidence type="ECO:0000256" key="5">
    <source>
        <dbReference type="ARBA" id="ARBA00023002"/>
    </source>
</evidence>
<comment type="cofactor">
    <cofactor evidence="1">
        <name>FAD</name>
        <dbReference type="ChEBI" id="CHEBI:57692"/>
    </cofactor>
</comment>
<evidence type="ECO:0000313" key="8">
    <source>
        <dbReference type="EMBL" id="SEP20259.1"/>
    </source>
</evidence>
<dbReference type="Pfam" id="PF02771">
    <property type="entry name" value="Acyl-CoA_dh_N"/>
    <property type="match status" value="1"/>
</dbReference>
<keyword evidence="5" id="KW-0560">Oxidoreductase</keyword>
<evidence type="ECO:0000256" key="2">
    <source>
        <dbReference type="ARBA" id="ARBA00009347"/>
    </source>
</evidence>
<dbReference type="STRING" id="673521.SAMN05660991_03892"/>
<dbReference type="PANTHER" id="PTHR43884:SF20">
    <property type="entry name" value="ACYL-COA DEHYDROGENASE FADE28"/>
    <property type="match status" value="1"/>
</dbReference>
<evidence type="ECO:0000256" key="3">
    <source>
        <dbReference type="ARBA" id="ARBA00022630"/>
    </source>
</evidence>
<organism evidence="8 9">
    <name type="scientific">Trujillonella endophytica</name>
    <dbReference type="NCBI Taxonomy" id="673521"/>
    <lineage>
        <taxon>Bacteria</taxon>
        <taxon>Bacillati</taxon>
        <taxon>Actinomycetota</taxon>
        <taxon>Actinomycetes</taxon>
        <taxon>Geodermatophilales</taxon>
        <taxon>Geodermatophilaceae</taxon>
        <taxon>Trujillonella</taxon>
    </lineage>
</organism>
<reference evidence="9" key="1">
    <citation type="submission" date="2016-10" db="EMBL/GenBank/DDBJ databases">
        <authorList>
            <person name="Varghese N."/>
            <person name="Submissions S."/>
        </authorList>
    </citation>
    <scope>NUCLEOTIDE SEQUENCE [LARGE SCALE GENOMIC DNA]</scope>
    <source>
        <strain evidence="9">DSM 45413</strain>
    </source>
</reference>
<gene>
    <name evidence="8" type="ORF">SAMN05660991_03892</name>
</gene>
<dbReference type="AlphaFoldDB" id="A0A1H8VXY6"/>
<dbReference type="InterPro" id="IPR009100">
    <property type="entry name" value="AcylCoA_DH/oxidase_NM_dom_sf"/>
</dbReference>
<evidence type="ECO:0000259" key="7">
    <source>
        <dbReference type="Pfam" id="PF02771"/>
    </source>
</evidence>
<dbReference type="SUPFAM" id="SSF47203">
    <property type="entry name" value="Acyl-CoA dehydrogenase C-terminal domain-like"/>
    <property type="match status" value="1"/>
</dbReference>
<dbReference type="InterPro" id="IPR046373">
    <property type="entry name" value="Acyl-CoA_Oxase/DH_mid-dom_sf"/>
</dbReference>
<dbReference type="Gene3D" id="1.20.140.10">
    <property type="entry name" value="Butyryl-CoA Dehydrogenase, subunit A, domain 3"/>
    <property type="match status" value="1"/>
</dbReference>
<dbReference type="GO" id="GO:0003995">
    <property type="term" value="F:acyl-CoA dehydrogenase activity"/>
    <property type="evidence" value="ECO:0007669"/>
    <property type="project" value="TreeGrafter"/>
</dbReference>
<sequence length="377" mass="39489">MAFGLSDDQELFRSTCRRALQERAPVERVRELLDDPVGFDRATWAAGAELGWTAMFVPEELGGGSVSGEALVDAAIVAEEFGRSVHPGPALVTNVVAAGLARAASPELAERVLPGIAAGELVATWAFAGPDDALPAEPPVTAVPDGAGHRLDGVASYVPDAAAADLLLVSATTPDGPAQFLLPRDAPGIEVQPLETLDLARRLASVRFTGVAAGPETVVGTVGGAAGDLEHQLRVALVLQCAETTGATARGLAMTVQYAKDRVAFGRPIGSYQALKHRMADHRMWLEGSAAITAHAARAVALDRPDAAIAPRVAAAHVGRRSTATLHDCIQLHGGIGMTWEYDLHLYFRRVISNEVLLGSPDQHQRALVDIAEEAAA</sequence>
<dbReference type="Proteomes" id="UP000198960">
    <property type="component" value="Unassembled WGS sequence"/>
</dbReference>
<dbReference type="Gene3D" id="2.40.110.10">
    <property type="entry name" value="Butyryl-CoA Dehydrogenase, subunit A, domain 2"/>
    <property type="match status" value="1"/>
</dbReference>
<dbReference type="InterPro" id="IPR036250">
    <property type="entry name" value="AcylCo_DH-like_C"/>
</dbReference>
<feature type="domain" description="Acyl-CoA dehydrogenase/oxidase C-terminal" evidence="6">
    <location>
        <begin position="238"/>
        <end position="362"/>
    </location>
</feature>
<dbReference type="CDD" id="cd00567">
    <property type="entry name" value="ACAD"/>
    <property type="match status" value="1"/>
</dbReference>
<dbReference type="InterPro" id="IPR009075">
    <property type="entry name" value="AcylCo_DH/oxidase_C"/>
</dbReference>
<feature type="domain" description="Acyl-CoA dehydrogenase/oxidase N-terminal" evidence="7">
    <location>
        <begin position="6"/>
        <end position="120"/>
    </location>
</feature>
<dbReference type="InterPro" id="IPR037069">
    <property type="entry name" value="AcylCoA_DH/ox_N_sf"/>
</dbReference>
<name>A0A1H8VXY6_9ACTN</name>
<evidence type="ECO:0000313" key="9">
    <source>
        <dbReference type="Proteomes" id="UP000198960"/>
    </source>
</evidence>
<dbReference type="EMBL" id="FOEE01000014">
    <property type="protein sequence ID" value="SEP20259.1"/>
    <property type="molecule type" value="Genomic_DNA"/>
</dbReference>
<dbReference type="Gene3D" id="1.10.540.10">
    <property type="entry name" value="Acyl-CoA dehydrogenase/oxidase, N-terminal domain"/>
    <property type="match status" value="1"/>
</dbReference>
<accession>A0A1H8VXY6</accession>
<evidence type="ECO:0000256" key="1">
    <source>
        <dbReference type="ARBA" id="ARBA00001974"/>
    </source>
</evidence>
<dbReference type="RefSeq" id="WP_091947489.1">
    <property type="nucleotide sequence ID" value="NZ_FOEE01000014.1"/>
</dbReference>
<keyword evidence="9" id="KW-1185">Reference proteome</keyword>
<dbReference type="GO" id="GO:0050660">
    <property type="term" value="F:flavin adenine dinucleotide binding"/>
    <property type="evidence" value="ECO:0007669"/>
    <property type="project" value="InterPro"/>
</dbReference>
<dbReference type="OrthoDB" id="8677713at2"/>
<evidence type="ECO:0000259" key="6">
    <source>
        <dbReference type="Pfam" id="PF00441"/>
    </source>
</evidence>
<keyword evidence="4" id="KW-0274">FAD</keyword>
<protein>
    <submittedName>
        <fullName evidence="8">Acyl-CoA dehydrogenase</fullName>
    </submittedName>
</protein>
<dbReference type="PANTHER" id="PTHR43884">
    <property type="entry name" value="ACYL-COA DEHYDROGENASE"/>
    <property type="match status" value="1"/>
</dbReference>